<evidence type="ECO:0000256" key="5">
    <source>
        <dbReference type="SAM" id="Phobius"/>
    </source>
</evidence>
<dbReference type="Gene3D" id="1.10.287.470">
    <property type="entry name" value="Helix hairpin bin"/>
    <property type="match status" value="1"/>
</dbReference>
<keyword evidence="5" id="KW-0472">Membrane</keyword>
<dbReference type="GO" id="GO:0022857">
    <property type="term" value="F:transmembrane transporter activity"/>
    <property type="evidence" value="ECO:0007669"/>
    <property type="project" value="InterPro"/>
</dbReference>
<protein>
    <submittedName>
        <fullName evidence="7">HlyD family secretion protein</fullName>
    </submittedName>
</protein>
<evidence type="ECO:0000256" key="1">
    <source>
        <dbReference type="ARBA" id="ARBA00004196"/>
    </source>
</evidence>
<dbReference type="InterPro" id="IPR058792">
    <property type="entry name" value="Beta-barrel_RND_2"/>
</dbReference>
<evidence type="ECO:0000313" key="7">
    <source>
        <dbReference type="EMBL" id="MBB3929852.1"/>
    </source>
</evidence>
<organism evidence="7 8">
    <name type="scientific">Kaistia hirudinis</name>
    <dbReference type="NCBI Taxonomy" id="1293440"/>
    <lineage>
        <taxon>Bacteria</taxon>
        <taxon>Pseudomonadati</taxon>
        <taxon>Pseudomonadota</taxon>
        <taxon>Alphaproteobacteria</taxon>
        <taxon>Hyphomicrobiales</taxon>
        <taxon>Kaistiaceae</taxon>
        <taxon>Kaistia</taxon>
    </lineage>
</organism>
<comment type="subcellular location">
    <subcellularLocation>
        <location evidence="1">Cell envelope</location>
    </subcellularLocation>
</comment>
<dbReference type="InterPro" id="IPR050465">
    <property type="entry name" value="UPF0194_transport"/>
</dbReference>
<dbReference type="GO" id="GO:0016020">
    <property type="term" value="C:membrane"/>
    <property type="evidence" value="ECO:0007669"/>
    <property type="project" value="InterPro"/>
</dbReference>
<reference evidence="7 8" key="1">
    <citation type="submission" date="2020-08" db="EMBL/GenBank/DDBJ databases">
        <title>Genomic Encyclopedia of Type Strains, Phase IV (KMG-IV): sequencing the most valuable type-strain genomes for metagenomic binning, comparative biology and taxonomic classification.</title>
        <authorList>
            <person name="Goeker M."/>
        </authorList>
    </citation>
    <scope>NUCLEOTIDE SEQUENCE [LARGE SCALE GENOMIC DNA]</scope>
    <source>
        <strain evidence="7 8">DSM 25966</strain>
    </source>
</reference>
<evidence type="ECO:0000256" key="2">
    <source>
        <dbReference type="ARBA" id="ARBA00009477"/>
    </source>
</evidence>
<dbReference type="NCBIfam" id="TIGR01730">
    <property type="entry name" value="RND_mfp"/>
    <property type="match status" value="1"/>
</dbReference>
<feature type="domain" description="CusB-like beta-barrel" evidence="6">
    <location>
        <begin position="254"/>
        <end position="327"/>
    </location>
</feature>
<comment type="similarity">
    <text evidence="2">Belongs to the membrane fusion protein (MFP) (TC 8.A.1) family.</text>
</comment>
<dbReference type="AlphaFoldDB" id="A0A840AJV8"/>
<keyword evidence="8" id="KW-1185">Reference proteome</keyword>
<feature type="coiled-coil region" evidence="4">
    <location>
        <begin position="129"/>
        <end position="215"/>
    </location>
</feature>
<dbReference type="SUPFAM" id="SSF111369">
    <property type="entry name" value="HlyD-like secretion proteins"/>
    <property type="match status" value="1"/>
</dbReference>
<dbReference type="EMBL" id="JACIDS010000001">
    <property type="protein sequence ID" value="MBB3929852.1"/>
    <property type="molecule type" value="Genomic_DNA"/>
</dbReference>
<sequence length="424" mass="44455">MSEQDQKAANRPSTEALKAILGAPAGRRPRGRLLRRLAIGLVVLVVAALAAWFFFGRGGTSYVYTTDKATTGDLTVTVTATGSIQPIEQVDVSSELSGRVKSVFVDYNSRVKTGDVLAELVTDTLEVNVDSARAKLAAANATVAKLQAVIAQMKNVLDSKKVLVDRNVSSSQELIDAQANYDAAIAAVDAAKAEVDAAEANLRLAETNLTKAKIVSPIDGVVLTRSVDPGATVAASLSAPVLFVLAGDLAKMELRVDVDEADVGQVKIGQKATFTVDAFPDRVFPAAIKDVRFVSETVQNVVTYKALLSVDNSELLLRPGMTATADIVVNEVQNATLIPNAALRYAPPTTDASGGGFLFFRAPRSAPMTNAEPTGHGRTVWVLRDGVPVSVTIEIGASDGSRTAVRSGDIKPGDALIVDATKAG</sequence>
<feature type="transmembrane region" description="Helical" evidence="5">
    <location>
        <begin position="37"/>
        <end position="55"/>
    </location>
</feature>
<keyword evidence="3 4" id="KW-0175">Coiled coil</keyword>
<dbReference type="Gene3D" id="2.40.30.170">
    <property type="match status" value="1"/>
</dbReference>
<dbReference type="PANTHER" id="PTHR32347:SF14">
    <property type="entry name" value="EFFLUX SYSTEM COMPONENT YKNX-RELATED"/>
    <property type="match status" value="1"/>
</dbReference>
<dbReference type="Pfam" id="PF25954">
    <property type="entry name" value="Beta-barrel_RND_2"/>
    <property type="match status" value="1"/>
</dbReference>
<gene>
    <name evidence="7" type="ORF">GGR25_000871</name>
</gene>
<dbReference type="GO" id="GO:0030313">
    <property type="term" value="C:cell envelope"/>
    <property type="evidence" value="ECO:0007669"/>
    <property type="project" value="UniProtKB-SubCell"/>
</dbReference>
<keyword evidence="5" id="KW-1133">Transmembrane helix</keyword>
<dbReference type="PANTHER" id="PTHR32347">
    <property type="entry name" value="EFFLUX SYSTEM COMPONENT YKNX-RELATED"/>
    <property type="match status" value="1"/>
</dbReference>
<evidence type="ECO:0000256" key="4">
    <source>
        <dbReference type="SAM" id="Coils"/>
    </source>
</evidence>
<dbReference type="Proteomes" id="UP000553963">
    <property type="component" value="Unassembled WGS sequence"/>
</dbReference>
<evidence type="ECO:0000256" key="3">
    <source>
        <dbReference type="ARBA" id="ARBA00023054"/>
    </source>
</evidence>
<evidence type="ECO:0000259" key="6">
    <source>
        <dbReference type="Pfam" id="PF25954"/>
    </source>
</evidence>
<accession>A0A840AJV8</accession>
<dbReference type="Gene3D" id="2.40.50.100">
    <property type="match status" value="1"/>
</dbReference>
<name>A0A840AJV8_9HYPH</name>
<proteinExistence type="inferred from homology"/>
<evidence type="ECO:0000313" key="8">
    <source>
        <dbReference type="Proteomes" id="UP000553963"/>
    </source>
</evidence>
<comment type="caution">
    <text evidence="7">The sequence shown here is derived from an EMBL/GenBank/DDBJ whole genome shotgun (WGS) entry which is preliminary data.</text>
</comment>
<keyword evidence="5" id="KW-0812">Transmembrane</keyword>
<dbReference type="InterPro" id="IPR006143">
    <property type="entry name" value="RND_pump_MFP"/>
</dbReference>